<dbReference type="Pfam" id="PF13837">
    <property type="entry name" value="Myb_DNA-bind_4"/>
    <property type="match status" value="1"/>
</dbReference>
<keyword evidence="4" id="KW-0804">Transcription</keyword>
<protein>
    <submittedName>
        <fullName evidence="9">Trihelix transcription factor GT-3b</fullName>
    </submittedName>
</protein>
<dbReference type="InterPro" id="IPR001005">
    <property type="entry name" value="SANT/Myb"/>
</dbReference>
<organism evidence="9 10">
    <name type="scientific">Platanthera zijinensis</name>
    <dbReference type="NCBI Taxonomy" id="2320716"/>
    <lineage>
        <taxon>Eukaryota</taxon>
        <taxon>Viridiplantae</taxon>
        <taxon>Streptophyta</taxon>
        <taxon>Embryophyta</taxon>
        <taxon>Tracheophyta</taxon>
        <taxon>Spermatophyta</taxon>
        <taxon>Magnoliopsida</taxon>
        <taxon>Liliopsida</taxon>
        <taxon>Asparagales</taxon>
        <taxon>Orchidaceae</taxon>
        <taxon>Orchidoideae</taxon>
        <taxon>Orchideae</taxon>
        <taxon>Orchidinae</taxon>
        <taxon>Platanthera</taxon>
    </lineage>
</organism>
<comment type="subcellular location">
    <subcellularLocation>
        <location evidence="1">Nucleus</location>
    </subcellularLocation>
</comment>
<feature type="compositionally biased region" description="Basic residues" evidence="7">
    <location>
        <begin position="674"/>
        <end position="707"/>
    </location>
</feature>
<dbReference type="GO" id="GO:0006355">
    <property type="term" value="P:regulation of DNA-templated transcription"/>
    <property type="evidence" value="ECO:0007669"/>
    <property type="project" value="UniProtKB-ARBA"/>
</dbReference>
<keyword evidence="5" id="KW-0539">Nucleus</keyword>
<evidence type="ECO:0000259" key="8">
    <source>
        <dbReference type="PROSITE" id="PS50090"/>
    </source>
</evidence>
<feature type="compositionally biased region" description="Gly residues" evidence="7">
    <location>
        <begin position="647"/>
        <end position="660"/>
    </location>
</feature>
<dbReference type="PROSITE" id="PS50090">
    <property type="entry name" value="MYB_LIKE"/>
    <property type="match status" value="1"/>
</dbReference>
<dbReference type="SMART" id="SM00717">
    <property type="entry name" value="SANT"/>
    <property type="match status" value="1"/>
</dbReference>
<feature type="region of interest" description="Disordered" evidence="7">
    <location>
        <begin position="225"/>
        <end position="296"/>
    </location>
</feature>
<feature type="coiled-coil region" evidence="6">
    <location>
        <begin position="433"/>
        <end position="467"/>
    </location>
</feature>
<evidence type="ECO:0000256" key="2">
    <source>
        <dbReference type="ARBA" id="ARBA00023015"/>
    </source>
</evidence>
<feature type="compositionally biased region" description="Low complexity" evidence="7">
    <location>
        <begin position="661"/>
        <end position="673"/>
    </location>
</feature>
<name>A0AAP0B0D7_9ASPA</name>
<dbReference type="PANTHER" id="PTHR21654">
    <property type="entry name" value="FI21293P1"/>
    <property type="match status" value="1"/>
</dbReference>
<evidence type="ECO:0000256" key="6">
    <source>
        <dbReference type="SAM" id="Coils"/>
    </source>
</evidence>
<dbReference type="EMBL" id="JBBWWQ010000018">
    <property type="protein sequence ID" value="KAK8921753.1"/>
    <property type="molecule type" value="Genomic_DNA"/>
</dbReference>
<evidence type="ECO:0000313" key="10">
    <source>
        <dbReference type="Proteomes" id="UP001418222"/>
    </source>
</evidence>
<evidence type="ECO:0000256" key="1">
    <source>
        <dbReference type="ARBA" id="ARBA00004123"/>
    </source>
</evidence>
<dbReference type="PANTHER" id="PTHR21654:SF66">
    <property type="entry name" value="TRIHELIX TRANSCRIPTION FACTOR GT-3B"/>
    <property type="match status" value="1"/>
</dbReference>
<keyword evidence="3" id="KW-0238">DNA-binding</keyword>
<reference evidence="9 10" key="1">
    <citation type="journal article" date="2022" name="Nat. Plants">
        <title>Genomes of leafy and leafless Platanthera orchids illuminate the evolution of mycoheterotrophy.</title>
        <authorList>
            <person name="Li M.H."/>
            <person name="Liu K.W."/>
            <person name="Li Z."/>
            <person name="Lu H.C."/>
            <person name="Ye Q.L."/>
            <person name="Zhang D."/>
            <person name="Wang J.Y."/>
            <person name="Li Y.F."/>
            <person name="Zhong Z.M."/>
            <person name="Liu X."/>
            <person name="Yu X."/>
            <person name="Liu D.K."/>
            <person name="Tu X.D."/>
            <person name="Liu B."/>
            <person name="Hao Y."/>
            <person name="Liao X.Y."/>
            <person name="Jiang Y.T."/>
            <person name="Sun W.H."/>
            <person name="Chen J."/>
            <person name="Chen Y.Q."/>
            <person name="Ai Y."/>
            <person name="Zhai J.W."/>
            <person name="Wu S.S."/>
            <person name="Zhou Z."/>
            <person name="Hsiao Y.Y."/>
            <person name="Wu W.L."/>
            <person name="Chen Y.Y."/>
            <person name="Lin Y.F."/>
            <person name="Hsu J.L."/>
            <person name="Li C.Y."/>
            <person name="Wang Z.W."/>
            <person name="Zhao X."/>
            <person name="Zhong W.Y."/>
            <person name="Ma X.K."/>
            <person name="Ma L."/>
            <person name="Huang J."/>
            <person name="Chen G.Z."/>
            <person name="Huang M.Z."/>
            <person name="Huang L."/>
            <person name="Peng D.H."/>
            <person name="Luo Y.B."/>
            <person name="Zou S.Q."/>
            <person name="Chen S.P."/>
            <person name="Lan S."/>
            <person name="Tsai W.C."/>
            <person name="Van de Peer Y."/>
            <person name="Liu Z.J."/>
        </authorList>
    </citation>
    <scope>NUCLEOTIDE SEQUENCE [LARGE SCALE GENOMIC DNA]</scope>
    <source>
        <strain evidence="9">Lor287</strain>
    </source>
</reference>
<proteinExistence type="predicted"/>
<keyword evidence="2" id="KW-0805">Transcription regulation</keyword>
<accession>A0AAP0B0D7</accession>
<dbReference type="AlphaFoldDB" id="A0AAP0B0D7"/>
<dbReference type="Proteomes" id="UP001418222">
    <property type="component" value="Unassembled WGS sequence"/>
</dbReference>
<feature type="compositionally biased region" description="Basic and acidic residues" evidence="7">
    <location>
        <begin position="243"/>
        <end position="256"/>
    </location>
</feature>
<dbReference type="Pfam" id="PF04195">
    <property type="entry name" value="Transposase_28"/>
    <property type="match status" value="1"/>
</dbReference>
<dbReference type="GO" id="GO:0003677">
    <property type="term" value="F:DNA binding"/>
    <property type="evidence" value="ECO:0007669"/>
    <property type="project" value="UniProtKB-KW"/>
</dbReference>
<evidence type="ECO:0000256" key="7">
    <source>
        <dbReference type="SAM" id="MobiDB-lite"/>
    </source>
</evidence>
<evidence type="ECO:0000256" key="5">
    <source>
        <dbReference type="ARBA" id="ARBA00023242"/>
    </source>
</evidence>
<dbReference type="Gene3D" id="1.10.10.60">
    <property type="entry name" value="Homeodomain-like"/>
    <property type="match status" value="1"/>
</dbReference>
<feature type="region of interest" description="Disordered" evidence="7">
    <location>
        <begin position="646"/>
        <end position="715"/>
    </location>
</feature>
<sequence length="732" mass="79653">MVGDDASARRQAHAINFADAAFKKSVTSEKDLAAFRERLLPEDYSARLPTRGERLNTYVEGALVLSLRHFDAGLRLPFWPEFCEILRYFGIVPAQINPNGVAIIMGFLCFLREERIAFDLSVFRRIFAFAATSEGVIFFSSHVCTLVGTANKVHRWSEQLVVVHDDFGGILGRPHQPADVAFLPPILEGAREQLFEYFRGRRFDVIFWSLNVNVLDAVHPNEISNELPEKPLPSAKEVATTRSEVRPLTDVGEKKAAKGKSRVSSQGPARKRAKTSSPPSVDRRSPTGARSPHFHPNYGLGQGVVDSYGCPLVTWSATDNSVSLSTNLTSWSTDWEDKGEAFAVLHAIYGRVDAESVLELTPLELAHQSACALARSAELGHYSARKLLETTDALKVVSKKAIDLSMQSVRWKDFEVLTSVISQAAEIEAAKKLSECEEKLAASQDELEAAQTRAAVMETRLVAAEGRSSSSTPLPEDPARVVKQSRVLWEERSSVRHEIARAAGNVILARLRLGGQLVEGEKPLTLDELIPELLAEGTDVAGEVSGGGPAGRGGGGGERLLQWSPAETREFLFIRAELDRSFGETKRNKPLWEALSSRMLAKGFSRTPDQCKSKWKNLLTRFKKMEYVGAGSVEADGVEAGGKRGDGVVGASGRRGGGRPSGWAASVGTASSGRAKRKASSGRARLKGQVRGHGRTGGKRRSWRRRGGLGGTAEETKLGFGRGLQCAKPACT</sequence>
<feature type="domain" description="Myb-like" evidence="8">
    <location>
        <begin position="563"/>
        <end position="619"/>
    </location>
</feature>
<evidence type="ECO:0000256" key="3">
    <source>
        <dbReference type="ARBA" id="ARBA00023125"/>
    </source>
</evidence>
<dbReference type="InterPro" id="IPR007321">
    <property type="entry name" value="Transposase_28"/>
</dbReference>
<gene>
    <name evidence="9" type="primary">GT-3B</name>
    <name evidence="9" type="ORF">KSP39_PZI020800</name>
</gene>
<evidence type="ECO:0000313" key="9">
    <source>
        <dbReference type="EMBL" id="KAK8921753.1"/>
    </source>
</evidence>
<dbReference type="GO" id="GO:0005634">
    <property type="term" value="C:nucleus"/>
    <property type="evidence" value="ECO:0007669"/>
    <property type="project" value="UniProtKB-SubCell"/>
</dbReference>
<keyword evidence="6" id="KW-0175">Coiled coil</keyword>
<dbReference type="FunFam" id="1.10.10.60:FF:000032">
    <property type="entry name" value="Zinc finger and SCAN domain-containing 20"/>
    <property type="match status" value="1"/>
</dbReference>
<keyword evidence="10" id="KW-1185">Reference proteome</keyword>
<comment type="caution">
    <text evidence="9">The sequence shown here is derived from an EMBL/GenBank/DDBJ whole genome shotgun (WGS) entry which is preliminary data.</text>
</comment>
<dbReference type="CDD" id="cd12203">
    <property type="entry name" value="GT1"/>
    <property type="match status" value="1"/>
</dbReference>
<evidence type="ECO:0000256" key="4">
    <source>
        <dbReference type="ARBA" id="ARBA00023163"/>
    </source>
</evidence>
<dbReference type="InterPro" id="IPR044822">
    <property type="entry name" value="Myb_DNA-bind_4"/>
</dbReference>